<organism evidence="1 2">
    <name type="scientific">Rhizophagus irregularis</name>
    <dbReference type="NCBI Taxonomy" id="588596"/>
    <lineage>
        <taxon>Eukaryota</taxon>
        <taxon>Fungi</taxon>
        <taxon>Fungi incertae sedis</taxon>
        <taxon>Mucoromycota</taxon>
        <taxon>Glomeromycotina</taxon>
        <taxon>Glomeromycetes</taxon>
        <taxon>Glomerales</taxon>
        <taxon>Glomeraceae</taxon>
        <taxon>Rhizophagus</taxon>
    </lineage>
</organism>
<dbReference type="Proteomes" id="UP000684084">
    <property type="component" value="Unassembled WGS sequence"/>
</dbReference>
<reference evidence="1" key="1">
    <citation type="submission" date="2020-05" db="EMBL/GenBank/DDBJ databases">
        <authorList>
            <person name="Rincon C."/>
            <person name="Sanders R I."/>
            <person name="Robbins C."/>
            <person name="Chaturvedi A."/>
        </authorList>
    </citation>
    <scope>NUCLEOTIDE SEQUENCE</scope>
    <source>
        <strain evidence="1">CHB12</strain>
    </source>
</reference>
<evidence type="ECO:0000313" key="2">
    <source>
        <dbReference type="Proteomes" id="UP000684084"/>
    </source>
</evidence>
<dbReference type="AlphaFoldDB" id="A0A916E1M6"/>
<comment type="caution">
    <text evidence="1">The sequence shown here is derived from an EMBL/GenBank/DDBJ whole genome shotgun (WGS) entry which is preliminary data.</text>
</comment>
<accession>A0A916E1M6</accession>
<proteinExistence type="predicted"/>
<dbReference type="EMBL" id="CAGKOT010000006">
    <property type="protein sequence ID" value="CAB5346949.1"/>
    <property type="molecule type" value="Genomic_DNA"/>
</dbReference>
<evidence type="ECO:0000313" key="1">
    <source>
        <dbReference type="EMBL" id="CAB5346949.1"/>
    </source>
</evidence>
<protein>
    <submittedName>
        <fullName evidence="1">Uncharacterized protein</fullName>
    </submittedName>
</protein>
<sequence>MSKLNNNKMKFTYLTTFIYFILSLSSLSAAIDETFTLTGLGKRGGSMTQDSGIFCLTYKGDITTTTVTLVEEVNNGADIRLEEKVFLNDGNPHSECWPFHASGGKLFHFDYKLNGNPMVSVTFP</sequence>
<gene>
    <name evidence="1" type="ORF">CHRIB12_LOCUS4311</name>
</gene>
<name>A0A916E1M6_9GLOM</name>
<dbReference type="OrthoDB" id="2351451at2759"/>